<gene>
    <name evidence="2" type="ORF">GCM10007854_07870</name>
</gene>
<sequence>MARDVRAMIIRTVRDRLDWSGGERWACARKGGSVSEAQREPDRPCHSGRGRPRLMSSYYDRGDTKA</sequence>
<reference evidence="2" key="1">
    <citation type="journal article" date="2014" name="Int. J. Syst. Evol. Microbiol.">
        <title>Complete genome of a new Firmicutes species belonging to the dominant human colonic microbiota ('Ruminococcus bicirculans') reveals two chromosomes and a selective capacity to utilize plant glucans.</title>
        <authorList>
            <consortium name="NISC Comparative Sequencing Program"/>
            <person name="Wegmann U."/>
            <person name="Louis P."/>
            <person name="Goesmann A."/>
            <person name="Henrissat B."/>
            <person name="Duncan S.H."/>
            <person name="Flint H.J."/>
        </authorList>
    </citation>
    <scope>NUCLEOTIDE SEQUENCE</scope>
    <source>
        <strain evidence="2">NBRC 108216</strain>
    </source>
</reference>
<keyword evidence="3" id="KW-1185">Reference proteome</keyword>
<feature type="region of interest" description="Disordered" evidence="1">
    <location>
        <begin position="30"/>
        <end position="66"/>
    </location>
</feature>
<reference evidence="2" key="2">
    <citation type="submission" date="2023-01" db="EMBL/GenBank/DDBJ databases">
        <title>Draft genome sequence of Algimonas porphyrae strain NBRC 108216.</title>
        <authorList>
            <person name="Sun Q."/>
            <person name="Mori K."/>
        </authorList>
    </citation>
    <scope>NUCLEOTIDE SEQUENCE</scope>
    <source>
        <strain evidence="2">NBRC 108216</strain>
    </source>
</reference>
<dbReference type="EMBL" id="BSNJ01000002">
    <property type="protein sequence ID" value="GLQ19832.1"/>
    <property type="molecule type" value="Genomic_DNA"/>
</dbReference>
<protein>
    <submittedName>
        <fullName evidence="2">Uncharacterized protein</fullName>
    </submittedName>
</protein>
<proteinExistence type="predicted"/>
<accession>A0ABQ5UYP4</accession>
<comment type="caution">
    <text evidence="2">The sequence shown here is derived from an EMBL/GenBank/DDBJ whole genome shotgun (WGS) entry which is preliminary data.</text>
</comment>
<evidence type="ECO:0000256" key="1">
    <source>
        <dbReference type="SAM" id="MobiDB-lite"/>
    </source>
</evidence>
<organism evidence="2 3">
    <name type="scientific">Algimonas porphyrae</name>
    <dbReference type="NCBI Taxonomy" id="1128113"/>
    <lineage>
        <taxon>Bacteria</taxon>
        <taxon>Pseudomonadati</taxon>
        <taxon>Pseudomonadota</taxon>
        <taxon>Alphaproteobacteria</taxon>
        <taxon>Maricaulales</taxon>
        <taxon>Robiginitomaculaceae</taxon>
        <taxon>Algimonas</taxon>
    </lineage>
</organism>
<evidence type="ECO:0000313" key="2">
    <source>
        <dbReference type="EMBL" id="GLQ19832.1"/>
    </source>
</evidence>
<dbReference type="Proteomes" id="UP001161390">
    <property type="component" value="Unassembled WGS sequence"/>
</dbReference>
<evidence type="ECO:0000313" key="3">
    <source>
        <dbReference type="Proteomes" id="UP001161390"/>
    </source>
</evidence>
<name>A0ABQ5UYP4_9PROT</name>